<evidence type="ECO:0000256" key="5">
    <source>
        <dbReference type="ARBA" id="ARBA00022827"/>
    </source>
</evidence>
<keyword evidence="10" id="KW-1185">Reference proteome</keyword>
<evidence type="ECO:0000256" key="6">
    <source>
        <dbReference type="ARBA" id="ARBA00023002"/>
    </source>
</evidence>
<dbReference type="OrthoDB" id="2015447at2759"/>
<evidence type="ECO:0000256" key="2">
    <source>
        <dbReference type="ARBA" id="ARBA00004253"/>
    </source>
</evidence>
<dbReference type="GO" id="GO:0003884">
    <property type="term" value="F:D-amino-acid oxidase activity"/>
    <property type="evidence" value="ECO:0007669"/>
    <property type="project" value="InterPro"/>
</dbReference>
<feature type="binding site" evidence="7">
    <location>
        <position position="313"/>
    </location>
    <ligand>
        <name>D-serine</name>
        <dbReference type="ChEBI" id="CHEBI:35247"/>
    </ligand>
</feature>
<dbReference type="Gene3D" id="3.30.9.10">
    <property type="entry name" value="D-Amino Acid Oxidase, subunit A, domain 2"/>
    <property type="match status" value="1"/>
</dbReference>
<dbReference type="GO" id="GO:0019478">
    <property type="term" value="P:D-amino acid catabolic process"/>
    <property type="evidence" value="ECO:0007669"/>
    <property type="project" value="TreeGrafter"/>
</dbReference>
<dbReference type="PIRSF" id="PIRSF000189">
    <property type="entry name" value="D-aa_oxidase"/>
    <property type="match status" value="1"/>
</dbReference>
<keyword evidence="5 7" id="KW-0274">FAD</keyword>
<evidence type="ECO:0000313" key="9">
    <source>
        <dbReference type="EMBL" id="KNC22575.1"/>
    </source>
</evidence>
<dbReference type="InterPro" id="IPR006181">
    <property type="entry name" value="D-amino_acid_oxidase_CS"/>
</dbReference>
<dbReference type="GO" id="GO:0005782">
    <property type="term" value="C:peroxisomal matrix"/>
    <property type="evidence" value="ECO:0007669"/>
    <property type="project" value="UniProtKB-SubCell"/>
</dbReference>
<keyword evidence="6" id="KW-0560">Oxidoreductase</keyword>
<comment type="similarity">
    <text evidence="3">Belongs to the DAMOX/DASOX family.</text>
</comment>
<comment type="cofactor">
    <cofactor evidence="1 7">
        <name>FAD</name>
        <dbReference type="ChEBI" id="CHEBI:57692"/>
    </cofactor>
</comment>
<dbReference type="STRING" id="7375.A0A0L0BR71"/>
<dbReference type="OMA" id="TDPTRHM"/>
<feature type="binding site" evidence="7">
    <location>
        <position position="231"/>
    </location>
    <ligand>
        <name>D-dopa</name>
        <dbReference type="ChEBI" id="CHEBI:149689"/>
    </ligand>
</feature>
<evidence type="ECO:0000256" key="4">
    <source>
        <dbReference type="ARBA" id="ARBA00022630"/>
    </source>
</evidence>
<dbReference type="SUPFAM" id="SSF54373">
    <property type="entry name" value="FAD-linked reductases, C-terminal domain"/>
    <property type="match status" value="1"/>
</dbReference>
<reference evidence="9 10" key="1">
    <citation type="journal article" date="2015" name="Nat. Commun.">
        <title>Lucilia cuprina genome unlocks parasitic fly biology to underpin future interventions.</title>
        <authorList>
            <person name="Anstead C.A."/>
            <person name="Korhonen P.K."/>
            <person name="Young N.D."/>
            <person name="Hall R.S."/>
            <person name="Jex A.R."/>
            <person name="Murali S.C."/>
            <person name="Hughes D.S."/>
            <person name="Lee S.F."/>
            <person name="Perry T."/>
            <person name="Stroehlein A.J."/>
            <person name="Ansell B.R."/>
            <person name="Breugelmans B."/>
            <person name="Hofmann A."/>
            <person name="Qu J."/>
            <person name="Dugan S."/>
            <person name="Lee S.L."/>
            <person name="Chao H."/>
            <person name="Dinh H."/>
            <person name="Han Y."/>
            <person name="Doddapaneni H.V."/>
            <person name="Worley K.C."/>
            <person name="Muzny D.M."/>
            <person name="Ioannidis P."/>
            <person name="Waterhouse R.M."/>
            <person name="Zdobnov E.M."/>
            <person name="James P.J."/>
            <person name="Bagnall N.H."/>
            <person name="Kotze A.C."/>
            <person name="Gibbs R.A."/>
            <person name="Richards S."/>
            <person name="Batterham P."/>
            <person name="Gasser R.B."/>
        </authorList>
    </citation>
    <scope>NUCLEOTIDE SEQUENCE [LARGE SCALE GENOMIC DNA]</scope>
    <source>
        <strain evidence="9 10">LS</strain>
        <tissue evidence="9">Full body</tissue>
    </source>
</reference>
<dbReference type="PROSITE" id="PS00677">
    <property type="entry name" value="DAO"/>
    <property type="match status" value="1"/>
</dbReference>
<dbReference type="PANTHER" id="PTHR11530:SF11">
    <property type="entry name" value="D-ASPARTATE OXIDASE"/>
    <property type="match status" value="1"/>
</dbReference>
<evidence type="ECO:0000259" key="8">
    <source>
        <dbReference type="Pfam" id="PF01266"/>
    </source>
</evidence>
<dbReference type="InterPro" id="IPR006076">
    <property type="entry name" value="FAD-dep_OxRdtase"/>
</dbReference>
<dbReference type="AlphaFoldDB" id="A0A0L0BR71"/>
<gene>
    <name evidence="9" type="ORF">FF38_00191</name>
</gene>
<keyword evidence="4" id="KW-0285">Flavoprotein</keyword>
<evidence type="ECO:0000256" key="1">
    <source>
        <dbReference type="ARBA" id="ARBA00001974"/>
    </source>
</evidence>
<feature type="binding site" evidence="7">
    <location>
        <begin position="49"/>
        <end position="51"/>
    </location>
    <ligand>
        <name>FAD</name>
        <dbReference type="ChEBI" id="CHEBI:57692"/>
    </ligand>
</feature>
<dbReference type="Gene3D" id="3.40.50.720">
    <property type="entry name" value="NAD(P)-binding Rossmann-like Domain"/>
    <property type="match status" value="1"/>
</dbReference>
<comment type="subcellular location">
    <subcellularLocation>
        <location evidence="2">Peroxisome matrix</location>
    </subcellularLocation>
</comment>
<evidence type="ECO:0000256" key="3">
    <source>
        <dbReference type="ARBA" id="ARBA00006730"/>
    </source>
</evidence>
<feature type="domain" description="FAD dependent oxidoreductase" evidence="8">
    <location>
        <begin position="2"/>
        <end position="328"/>
    </location>
</feature>
<proteinExistence type="inferred from homology"/>
<feature type="binding site" evidence="7">
    <location>
        <position position="286"/>
    </location>
    <ligand>
        <name>D-dopa</name>
        <dbReference type="ChEBI" id="CHEBI:149689"/>
    </ligand>
</feature>
<dbReference type="Proteomes" id="UP000037069">
    <property type="component" value="Unassembled WGS sequence"/>
</dbReference>
<name>A0A0L0BR71_LUCCU</name>
<dbReference type="SUPFAM" id="SSF51971">
    <property type="entry name" value="Nucleotide-binding domain"/>
    <property type="match status" value="1"/>
</dbReference>
<comment type="caution">
    <text evidence="9">The sequence shown here is derived from an EMBL/GenBank/DDBJ whole genome shotgun (WGS) entry which is preliminary data.</text>
</comment>
<dbReference type="EMBL" id="JRES01001480">
    <property type="protein sequence ID" value="KNC22575.1"/>
    <property type="molecule type" value="Genomic_DNA"/>
</dbReference>
<dbReference type="Pfam" id="PF01266">
    <property type="entry name" value="DAO"/>
    <property type="match status" value="1"/>
</dbReference>
<evidence type="ECO:0000313" key="10">
    <source>
        <dbReference type="Proteomes" id="UP000037069"/>
    </source>
</evidence>
<dbReference type="InterPro" id="IPR023209">
    <property type="entry name" value="DAO"/>
</dbReference>
<feature type="binding site" evidence="7">
    <location>
        <begin position="312"/>
        <end position="317"/>
    </location>
    <ligand>
        <name>FAD</name>
        <dbReference type="ChEBI" id="CHEBI:57692"/>
    </ligand>
</feature>
<accession>A0A0L0BR71</accession>
<dbReference type="PANTHER" id="PTHR11530">
    <property type="entry name" value="D-AMINO ACID OXIDASE"/>
    <property type="match status" value="1"/>
</dbReference>
<protein>
    <recommendedName>
        <fullName evidence="8">FAD dependent oxidoreductase domain-containing protein</fullName>
    </recommendedName>
</protein>
<sequence>MHVCILGGGINGFCCAVRILEFYKKQQKPIQVTLISDKFTPNTTGDGSAGLWGPYLLGDTPTSKVHKWSKGMHDFLEELWLSEDAGEAGICLIPVVRLTTADTPVDDFWKDIVYGCEPMTDKELAEYNVNRATKYTSGLHFVTYTSEPRLLLPYLIKRFRQQGGQILTEKIENLQKFIETTNYDIVINCTGLGSQELLGDKNMFPVRGQVSRVKAPWLYYAVLDESDVGNYIIPNMDTVVLGGTHQENDFNTKVCPVDKKFIVDGCREIVPPLHQAKHLFDWVGLRPGRTNLRLEAEQVKGNKILIHNYGHGGSGVTLAWGCAEDVIEILEKSLEQKHKLPAKL</sequence>
<feature type="binding site" evidence="7">
    <location>
        <position position="190"/>
    </location>
    <ligand>
        <name>FAD</name>
        <dbReference type="ChEBI" id="CHEBI:57692"/>
    </ligand>
</feature>
<organism evidence="9 10">
    <name type="scientific">Lucilia cuprina</name>
    <name type="common">Green bottle fly</name>
    <name type="synonym">Australian sheep blowfly</name>
    <dbReference type="NCBI Taxonomy" id="7375"/>
    <lineage>
        <taxon>Eukaryota</taxon>
        <taxon>Metazoa</taxon>
        <taxon>Ecdysozoa</taxon>
        <taxon>Arthropoda</taxon>
        <taxon>Hexapoda</taxon>
        <taxon>Insecta</taxon>
        <taxon>Pterygota</taxon>
        <taxon>Neoptera</taxon>
        <taxon>Endopterygota</taxon>
        <taxon>Diptera</taxon>
        <taxon>Brachycera</taxon>
        <taxon>Muscomorpha</taxon>
        <taxon>Oestroidea</taxon>
        <taxon>Calliphoridae</taxon>
        <taxon>Luciliinae</taxon>
        <taxon>Lucilia</taxon>
    </lineage>
</organism>
<evidence type="ECO:0000256" key="7">
    <source>
        <dbReference type="PIRSR" id="PIRSR000189-1"/>
    </source>
</evidence>
<dbReference type="GO" id="GO:0071949">
    <property type="term" value="F:FAD binding"/>
    <property type="evidence" value="ECO:0007669"/>
    <property type="project" value="InterPro"/>
</dbReference>